<organism evidence="1 2">
    <name type="scientific">Eretmocerus hayati</name>
    <dbReference type="NCBI Taxonomy" id="131215"/>
    <lineage>
        <taxon>Eukaryota</taxon>
        <taxon>Metazoa</taxon>
        <taxon>Ecdysozoa</taxon>
        <taxon>Arthropoda</taxon>
        <taxon>Hexapoda</taxon>
        <taxon>Insecta</taxon>
        <taxon>Pterygota</taxon>
        <taxon>Neoptera</taxon>
        <taxon>Endopterygota</taxon>
        <taxon>Hymenoptera</taxon>
        <taxon>Apocrita</taxon>
        <taxon>Proctotrupomorpha</taxon>
        <taxon>Chalcidoidea</taxon>
        <taxon>Aphelinidae</taxon>
        <taxon>Aphelininae</taxon>
        <taxon>Eretmocerus</taxon>
    </lineage>
</organism>
<proteinExistence type="predicted"/>
<dbReference type="EMBL" id="CM056743">
    <property type="protein sequence ID" value="KAJ8672162.1"/>
    <property type="molecule type" value="Genomic_DNA"/>
</dbReference>
<evidence type="ECO:0000313" key="1">
    <source>
        <dbReference type="EMBL" id="KAJ8672162.1"/>
    </source>
</evidence>
<keyword evidence="2" id="KW-1185">Reference proteome</keyword>
<accession>A0ACC2NPJ4</accession>
<reference evidence="1" key="1">
    <citation type="submission" date="2023-04" db="EMBL/GenBank/DDBJ databases">
        <title>A chromosome-level genome assembly of the parasitoid wasp Eretmocerus hayati.</title>
        <authorList>
            <person name="Zhong Y."/>
            <person name="Liu S."/>
            <person name="Liu Y."/>
        </authorList>
    </citation>
    <scope>NUCLEOTIDE SEQUENCE</scope>
    <source>
        <strain evidence="1">ZJU_SS_LIU_2023</strain>
    </source>
</reference>
<sequence length="440" mass="50873">MEYWPFYSTINELPYEERYKLENLIIIGIRFGENKPVPNLFLLPLLDECEQLYKGIYVGLANDTLVRAVVLNGTGDSPARLRTDEETEVHPLRAHETNEVVFGVKGQTILRLFVRKLIRSTGIDIMHQGYEGVTTYLNKLLFDLFALGLFLSNQSSVAPKDVEDARKVLNVFVKQFQDLYGMKYMTSNVHSSLHLADDVLELGPLWTHSSFGREDINGKLAHLVLSSKSAQLQMVNSLFMLMQTANLKDFLTEGSRVYNYCRDMNSPKKQLKTTRIDESLYLVGTLKKIVLEREDHEHLTPVIGNRNAFQFARFMKNKIVYTSEVYTREKATCSRFVKYLKNGRSNYGSIRYSFKMSNYICEEKRSCPGQFYAFVKKLQIIDNVLRNRYGISKSYIYQVSMMNQSEVINVKDLECVCFFMSVLDDDRLYISEPINTVETE</sequence>
<dbReference type="Proteomes" id="UP001239111">
    <property type="component" value="Chromosome 3"/>
</dbReference>
<protein>
    <submittedName>
        <fullName evidence="1">Uncharacterized protein</fullName>
    </submittedName>
</protein>
<evidence type="ECO:0000313" key="2">
    <source>
        <dbReference type="Proteomes" id="UP001239111"/>
    </source>
</evidence>
<name>A0ACC2NPJ4_9HYME</name>
<comment type="caution">
    <text evidence="1">The sequence shown here is derived from an EMBL/GenBank/DDBJ whole genome shotgun (WGS) entry which is preliminary data.</text>
</comment>
<gene>
    <name evidence="1" type="ORF">QAD02_003421</name>
</gene>